<feature type="chain" id="PRO_5014125258" description="Ovomucoid" evidence="9">
    <location>
        <begin position="23"/>
        <end position="314"/>
    </location>
</feature>
<dbReference type="AlphaFoldDB" id="A0A2I0UEQ8"/>
<dbReference type="PANTHER" id="PTHR47499">
    <property type="entry name" value="SERINE PROTEASE INHIBITOR KAZAL-TYPE 7 SPINK7"/>
    <property type="match status" value="1"/>
</dbReference>
<dbReference type="Pfam" id="PF00050">
    <property type="entry name" value="Kazal_1"/>
    <property type="match status" value="4"/>
</dbReference>
<keyword evidence="8" id="KW-0325">Glycoprotein</keyword>
<dbReference type="InterPro" id="IPR050159">
    <property type="entry name" value="Kazal-type_SerProtInhib"/>
</dbReference>
<keyword evidence="7" id="KW-1015">Disulfide bond</keyword>
<keyword evidence="5" id="KW-0677">Repeat</keyword>
<evidence type="ECO:0000259" key="10">
    <source>
        <dbReference type="PROSITE" id="PS51465"/>
    </source>
</evidence>
<dbReference type="CDD" id="cd00104">
    <property type="entry name" value="KAZAL_FS"/>
    <property type="match status" value="1"/>
</dbReference>
<feature type="domain" description="Kazal-like" evidence="10">
    <location>
        <begin position="225"/>
        <end position="265"/>
    </location>
</feature>
<dbReference type="InterPro" id="IPR036058">
    <property type="entry name" value="Kazal_dom_sf"/>
</dbReference>
<dbReference type="InterPro" id="IPR002350">
    <property type="entry name" value="Kazal_dom"/>
</dbReference>
<dbReference type="Proteomes" id="UP000233556">
    <property type="component" value="Unassembled WGS sequence"/>
</dbReference>
<feature type="domain" description="Kazal-like" evidence="10">
    <location>
        <begin position="124"/>
        <end position="185"/>
    </location>
</feature>
<dbReference type="GO" id="GO:0005576">
    <property type="term" value="C:extracellular region"/>
    <property type="evidence" value="ECO:0007669"/>
    <property type="project" value="UniProtKB-SubCell"/>
</dbReference>
<evidence type="ECO:0000256" key="8">
    <source>
        <dbReference type="ARBA" id="ARBA00023180"/>
    </source>
</evidence>
<dbReference type="Gene3D" id="3.30.60.30">
    <property type="match status" value="4"/>
</dbReference>
<evidence type="ECO:0000256" key="3">
    <source>
        <dbReference type="ARBA" id="ARBA00022525"/>
    </source>
</evidence>
<dbReference type="GO" id="GO:0006508">
    <property type="term" value="P:proteolysis"/>
    <property type="evidence" value="ECO:0007669"/>
    <property type="project" value="UniProtKB-KW"/>
</dbReference>
<dbReference type="PANTHER" id="PTHR47499:SF1">
    <property type="entry name" value="SERINE PROTEASE INHIBITOR KAZAL-TYPE 7"/>
    <property type="match status" value="1"/>
</dbReference>
<keyword evidence="11" id="KW-0378">Hydrolase</keyword>
<dbReference type="GO" id="GO:0008233">
    <property type="term" value="F:peptidase activity"/>
    <property type="evidence" value="ECO:0007669"/>
    <property type="project" value="UniProtKB-KW"/>
</dbReference>
<feature type="domain" description="Kazal-like" evidence="10">
    <location>
        <begin position="186"/>
        <end position="224"/>
    </location>
</feature>
<sequence length="314" mass="33735">MKTLSVLLLLALALCCIPDTDASQSYCSGYVVPRPVCTMEFKPHCGSDGVTYANKCLFCNAFLKFKAGNLVCLPRYFMRGKAETSTATDLQVTDGPTISTMKTTGSVALLGLVLLSCLSDLVTAQRRASCGSYQFSGKTAAIVCPRNYEPVCGTNGVTYPNECSLCKELFRNQALDKKHDGKCVKLDCTGFLRSINGAAIPCSLDFAPICGTNGVTYRNKCHFCSAVAIDCSQQKRGNLFCTAHYDPLCGSDGTTYGNSCHFCNADEPGKSVPQTPWRVLSAGAILFALIFSLQTLQSNMLFPAPSTTTHCSLL</sequence>
<dbReference type="SMART" id="SM00280">
    <property type="entry name" value="KAZAL"/>
    <property type="match status" value="4"/>
</dbReference>
<keyword evidence="6" id="KW-0722">Serine protease inhibitor</keyword>
<keyword evidence="4" id="KW-0646">Protease inhibitor</keyword>
<gene>
    <name evidence="11" type="ORF">llap_5164</name>
</gene>
<comment type="subcellular location">
    <subcellularLocation>
        <location evidence="1">Secreted</location>
    </subcellularLocation>
</comment>
<accession>A0A2I0UEQ8</accession>
<feature type="signal peptide" evidence="9">
    <location>
        <begin position="1"/>
        <end position="22"/>
    </location>
</feature>
<evidence type="ECO:0000256" key="7">
    <source>
        <dbReference type="ARBA" id="ARBA00023157"/>
    </source>
</evidence>
<keyword evidence="3" id="KW-0964">Secreted</keyword>
<reference evidence="12" key="1">
    <citation type="submission" date="2017-11" db="EMBL/GenBank/DDBJ databases">
        <authorList>
            <person name="Lima N.C."/>
            <person name="Parody-Merino A.M."/>
            <person name="Battley P.F."/>
            <person name="Fidler A.E."/>
            <person name="Prosdocimi F."/>
        </authorList>
    </citation>
    <scope>NUCLEOTIDE SEQUENCE [LARGE SCALE GENOMIC DNA]</scope>
</reference>
<proteinExistence type="predicted"/>
<protein>
    <recommendedName>
        <fullName evidence="2">Ovomucoid</fullName>
    </recommendedName>
</protein>
<dbReference type="GO" id="GO:0004867">
    <property type="term" value="F:serine-type endopeptidase inhibitor activity"/>
    <property type="evidence" value="ECO:0007669"/>
    <property type="project" value="UniProtKB-KW"/>
</dbReference>
<organism evidence="11 12">
    <name type="scientific">Limosa lapponica baueri</name>
    <dbReference type="NCBI Taxonomy" id="1758121"/>
    <lineage>
        <taxon>Eukaryota</taxon>
        <taxon>Metazoa</taxon>
        <taxon>Chordata</taxon>
        <taxon>Craniata</taxon>
        <taxon>Vertebrata</taxon>
        <taxon>Euteleostomi</taxon>
        <taxon>Archelosauria</taxon>
        <taxon>Archosauria</taxon>
        <taxon>Dinosauria</taxon>
        <taxon>Saurischia</taxon>
        <taxon>Theropoda</taxon>
        <taxon>Coelurosauria</taxon>
        <taxon>Aves</taxon>
        <taxon>Neognathae</taxon>
        <taxon>Neoaves</taxon>
        <taxon>Charadriiformes</taxon>
        <taxon>Scolopacidae</taxon>
        <taxon>Limosa</taxon>
    </lineage>
</organism>
<keyword evidence="12" id="KW-1185">Reference proteome</keyword>
<evidence type="ECO:0000256" key="9">
    <source>
        <dbReference type="SAM" id="SignalP"/>
    </source>
</evidence>
<feature type="domain" description="Kazal-like" evidence="10">
    <location>
        <begin position="21"/>
        <end position="74"/>
    </location>
</feature>
<dbReference type="SUPFAM" id="SSF100895">
    <property type="entry name" value="Kazal-type serine protease inhibitors"/>
    <property type="match status" value="4"/>
</dbReference>
<dbReference type="EMBL" id="KZ505820">
    <property type="protein sequence ID" value="PKU44534.1"/>
    <property type="molecule type" value="Genomic_DNA"/>
</dbReference>
<evidence type="ECO:0000313" key="12">
    <source>
        <dbReference type="Proteomes" id="UP000233556"/>
    </source>
</evidence>
<keyword evidence="11" id="KW-0645">Protease</keyword>
<dbReference type="PROSITE" id="PS00282">
    <property type="entry name" value="KAZAL_1"/>
    <property type="match status" value="2"/>
</dbReference>
<evidence type="ECO:0000256" key="2">
    <source>
        <dbReference type="ARBA" id="ARBA00019248"/>
    </source>
</evidence>
<evidence type="ECO:0000256" key="1">
    <source>
        <dbReference type="ARBA" id="ARBA00004613"/>
    </source>
</evidence>
<name>A0A2I0UEQ8_LIMLA</name>
<keyword evidence="9" id="KW-0732">Signal</keyword>
<reference evidence="12" key="2">
    <citation type="submission" date="2017-12" db="EMBL/GenBank/DDBJ databases">
        <title>Genome sequence of the Bar-tailed Godwit (Limosa lapponica baueri).</title>
        <authorList>
            <person name="Lima N.C.B."/>
            <person name="Parody-Merino A.M."/>
            <person name="Battley P.F."/>
            <person name="Fidler A.E."/>
            <person name="Prosdocimi F."/>
        </authorList>
    </citation>
    <scope>NUCLEOTIDE SEQUENCE [LARGE SCALE GENOMIC DNA]</scope>
</reference>
<evidence type="ECO:0000256" key="4">
    <source>
        <dbReference type="ARBA" id="ARBA00022690"/>
    </source>
</evidence>
<dbReference type="PROSITE" id="PS51465">
    <property type="entry name" value="KAZAL_2"/>
    <property type="match status" value="4"/>
</dbReference>
<evidence type="ECO:0000256" key="6">
    <source>
        <dbReference type="ARBA" id="ARBA00022900"/>
    </source>
</evidence>
<dbReference type="OrthoDB" id="126772at2759"/>
<evidence type="ECO:0000313" key="11">
    <source>
        <dbReference type="EMBL" id="PKU44534.1"/>
    </source>
</evidence>
<evidence type="ECO:0000256" key="5">
    <source>
        <dbReference type="ARBA" id="ARBA00022737"/>
    </source>
</evidence>